<evidence type="ECO:0000313" key="2">
    <source>
        <dbReference type="EMBL" id="CAG2256745.1"/>
    </source>
</evidence>
<dbReference type="PROSITE" id="PS50853">
    <property type="entry name" value="FN3"/>
    <property type="match status" value="1"/>
</dbReference>
<dbReference type="AlphaFoldDB" id="A0A8S3VQY3"/>
<gene>
    <name evidence="2" type="ORF">MEDL_68077</name>
</gene>
<dbReference type="Pfam" id="PF24674">
    <property type="entry name" value="MACPF_SNTX"/>
    <property type="match status" value="1"/>
</dbReference>
<sequence length="468" mass="54131">MEEKEIPALGRPFDLGMLYDCRTNNLITDRRVWNEQSIKQHTTSQSQPQCDFDFTAEDTISAKTSFLDINAELKLSLLLGWIKVDGSAKYLENHRTFTRQSRVSFKYRCRTHFKELRINEIISEQQGDRRVLHLGNATHVVTGILYGIDAIFIFDRNTTDNEDTLQIHNKLEAMIKFLPKVSATSKTNEHKNKLLDNVKFTYHGDVPLDLEPSSFEEAIKAFKTLPSKVGQKAENCVPMHIWLCPLDKLTSKKVTLNAPLHVTLINQIQDNLEKIQVLKMKCNDLTARPTCQYDESYRQKVDEMQAIVKQSEQKLKSDLQEDDSCSAGQSKQFLRSKISSIRKTVKNDLDMFVSKFTETENNNIELSIPLRPGKPSVIRRQDGTMEVTWLVPPNVPHDYFYEVSYRPWFDGNWKILPYLVKNPYVRFSNYVLFIETNYVFRVRCLCGSVFGQYSETSESFFAGKCNIL</sequence>
<dbReference type="InterPro" id="IPR013783">
    <property type="entry name" value="Ig-like_fold"/>
</dbReference>
<keyword evidence="3" id="KW-1185">Reference proteome</keyword>
<dbReference type="OrthoDB" id="6128631at2759"/>
<accession>A0A8S3VQY3</accession>
<dbReference type="EMBL" id="CAJPWZ010003315">
    <property type="protein sequence ID" value="CAG2256745.1"/>
    <property type="molecule type" value="Genomic_DNA"/>
</dbReference>
<comment type="caution">
    <text evidence="2">The sequence shown here is derived from an EMBL/GenBank/DDBJ whole genome shotgun (WGS) entry which is preliminary data.</text>
</comment>
<dbReference type="InterPro" id="IPR036116">
    <property type="entry name" value="FN3_sf"/>
</dbReference>
<dbReference type="CDD" id="cd00063">
    <property type="entry name" value="FN3"/>
    <property type="match status" value="1"/>
</dbReference>
<evidence type="ECO:0000259" key="1">
    <source>
        <dbReference type="PROSITE" id="PS50853"/>
    </source>
</evidence>
<dbReference type="PANTHER" id="PTHR31594">
    <property type="entry name" value="AIG1-TYPE G DOMAIN-CONTAINING PROTEIN"/>
    <property type="match status" value="1"/>
</dbReference>
<dbReference type="PANTHER" id="PTHR31594:SF14">
    <property type="entry name" value="FIBRONECTIN TYPE-III DOMAIN-CONTAINING PROTEIN"/>
    <property type="match status" value="1"/>
</dbReference>
<dbReference type="Gene3D" id="2.60.40.10">
    <property type="entry name" value="Immunoglobulins"/>
    <property type="match status" value="1"/>
</dbReference>
<proteinExistence type="predicted"/>
<organism evidence="2 3">
    <name type="scientific">Mytilus edulis</name>
    <name type="common">Blue mussel</name>
    <dbReference type="NCBI Taxonomy" id="6550"/>
    <lineage>
        <taxon>Eukaryota</taxon>
        <taxon>Metazoa</taxon>
        <taxon>Spiralia</taxon>
        <taxon>Lophotrochozoa</taxon>
        <taxon>Mollusca</taxon>
        <taxon>Bivalvia</taxon>
        <taxon>Autobranchia</taxon>
        <taxon>Pteriomorphia</taxon>
        <taxon>Mytilida</taxon>
        <taxon>Mytiloidea</taxon>
        <taxon>Mytilidae</taxon>
        <taxon>Mytilinae</taxon>
        <taxon>Mytilus</taxon>
    </lineage>
</organism>
<protein>
    <recommendedName>
        <fullName evidence="1">Fibronectin type-III domain-containing protein</fullName>
    </recommendedName>
</protein>
<evidence type="ECO:0000313" key="3">
    <source>
        <dbReference type="Proteomes" id="UP000683360"/>
    </source>
</evidence>
<dbReference type="SUPFAM" id="SSF49265">
    <property type="entry name" value="Fibronectin type III"/>
    <property type="match status" value="1"/>
</dbReference>
<feature type="domain" description="Fibronectin type-III" evidence="1">
    <location>
        <begin position="371"/>
        <end position="465"/>
    </location>
</feature>
<dbReference type="Proteomes" id="UP000683360">
    <property type="component" value="Unassembled WGS sequence"/>
</dbReference>
<dbReference type="InterPro" id="IPR056072">
    <property type="entry name" value="SNTX_MACPF/CDC-like_dom"/>
</dbReference>
<dbReference type="InterPro" id="IPR003961">
    <property type="entry name" value="FN3_dom"/>
</dbReference>
<reference evidence="2" key="1">
    <citation type="submission" date="2021-03" db="EMBL/GenBank/DDBJ databases">
        <authorList>
            <person name="Bekaert M."/>
        </authorList>
    </citation>
    <scope>NUCLEOTIDE SEQUENCE</scope>
</reference>
<name>A0A8S3VQY3_MYTED</name>
<dbReference type="InterPro" id="IPR052090">
    <property type="entry name" value="Cytolytic_pore-forming_toxin"/>
</dbReference>